<evidence type="ECO:0000256" key="2">
    <source>
        <dbReference type="ARBA" id="ARBA00022630"/>
    </source>
</evidence>
<evidence type="ECO:0000256" key="1">
    <source>
        <dbReference type="ARBA" id="ARBA00001974"/>
    </source>
</evidence>
<dbReference type="GeneID" id="63751583"/>
<dbReference type="InterPro" id="IPR020946">
    <property type="entry name" value="Flavin_mOase-like"/>
</dbReference>
<dbReference type="InterPro" id="IPR036188">
    <property type="entry name" value="FAD/NAD-bd_sf"/>
</dbReference>
<dbReference type="OrthoDB" id="66881at2759"/>
<dbReference type="Gene3D" id="3.50.50.60">
    <property type="entry name" value="FAD/NAD(P)-binding domain"/>
    <property type="match status" value="3"/>
</dbReference>
<evidence type="ECO:0000256" key="5">
    <source>
        <dbReference type="ARBA" id="ARBA00023033"/>
    </source>
</evidence>
<dbReference type="Pfam" id="PF00743">
    <property type="entry name" value="FMO-like"/>
    <property type="match status" value="1"/>
</dbReference>
<dbReference type="PANTHER" id="PTHR43872">
    <property type="entry name" value="MONOOXYGENASE, PUTATIVE (AFU_ORTHOLOGUE AFUA_8G02570)-RELATED"/>
    <property type="match status" value="1"/>
</dbReference>
<keyword evidence="3" id="KW-0274">FAD</keyword>
<evidence type="ECO:0000256" key="4">
    <source>
        <dbReference type="ARBA" id="ARBA00023002"/>
    </source>
</evidence>
<dbReference type="InterPro" id="IPR051820">
    <property type="entry name" value="FAD-binding_MO"/>
</dbReference>
<name>A0A1L9RH66_ASPWE</name>
<evidence type="ECO:0000256" key="3">
    <source>
        <dbReference type="ARBA" id="ARBA00022827"/>
    </source>
</evidence>
<sequence>MTRTEESIDVIIVGAGLAGINTAYRIQTELPHLRYSILEARGSLGGTWDLFRYPGIRSDSDFYTLGFSWYPWTGQPIAGGASIHQYMKEAAAVSGVDQHILYHHKLAVADWSDQTQSWSLEVDCSNSDSSSPKKLVTARYLVFATGYYDYDTPLEARIPGLEKFQGQVIHPQFWPEDLDYTGKKIVVVGSGATAITLIPSLSKKASQVTMLQRSPGYVLRTHNRDRFPLMPYWFKRLWWILITQLIYFVCKCMPNMTKRLFYRQMERQLPQNIPSDPHFKPRYNPWDQRLCVCPDGDFYTSLRAGKANVKTSTIKTVTPTSILLNSTESLEADIIVTATGLKIRFVGGTTILINGEPCNPADRFMWKGAMLQNIPNLFNVIGYPNASWTLGADLTASMICQIYQHMERSKRTVVVPRMSTNDSAVIQTRPFFSLSSTYLTVASRELPKTGNLRSWAPRQYYLSDLFHVRFGRLFQNLEFAGDVSFQKPHVE</sequence>
<evidence type="ECO:0000313" key="7">
    <source>
        <dbReference type="Proteomes" id="UP000184383"/>
    </source>
</evidence>
<organism evidence="6 7">
    <name type="scientific">Aspergillus wentii DTO 134E9</name>
    <dbReference type="NCBI Taxonomy" id="1073089"/>
    <lineage>
        <taxon>Eukaryota</taxon>
        <taxon>Fungi</taxon>
        <taxon>Dikarya</taxon>
        <taxon>Ascomycota</taxon>
        <taxon>Pezizomycotina</taxon>
        <taxon>Eurotiomycetes</taxon>
        <taxon>Eurotiomycetidae</taxon>
        <taxon>Eurotiales</taxon>
        <taxon>Aspergillaceae</taxon>
        <taxon>Aspergillus</taxon>
        <taxon>Aspergillus subgen. Cremei</taxon>
    </lineage>
</organism>
<keyword evidence="7" id="KW-1185">Reference proteome</keyword>
<reference evidence="7" key="1">
    <citation type="journal article" date="2017" name="Genome Biol.">
        <title>Comparative genomics reveals high biological diversity and specific adaptations in the industrially and medically important fungal genus Aspergillus.</title>
        <authorList>
            <person name="de Vries R.P."/>
            <person name="Riley R."/>
            <person name="Wiebenga A."/>
            <person name="Aguilar-Osorio G."/>
            <person name="Amillis S."/>
            <person name="Uchima C.A."/>
            <person name="Anderluh G."/>
            <person name="Asadollahi M."/>
            <person name="Askin M."/>
            <person name="Barry K."/>
            <person name="Battaglia E."/>
            <person name="Bayram O."/>
            <person name="Benocci T."/>
            <person name="Braus-Stromeyer S.A."/>
            <person name="Caldana C."/>
            <person name="Canovas D."/>
            <person name="Cerqueira G.C."/>
            <person name="Chen F."/>
            <person name="Chen W."/>
            <person name="Choi C."/>
            <person name="Clum A."/>
            <person name="Dos Santos R.A."/>
            <person name="Damasio A.R."/>
            <person name="Diallinas G."/>
            <person name="Emri T."/>
            <person name="Fekete E."/>
            <person name="Flipphi M."/>
            <person name="Freyberg S."/>
            <person name="Gallo A."/>
            <person name="Gournas C."/>
            <person name="Habgood R."/>
            <person name="Hainaut M."/>
            <person name="Harispe M.L."/>
            <person name="Henrissat B."/>
            <person name="Hilden K.S."/>
            <person name="Hope R."/>
            <person name="Hossain A."/>
            <person name="Karabika E."/>
            <person name="Karaffa L."/>
            <person name="Karanyi Z."/>
            <person name="Krasevec N."/>
            <person name="Kuo A."/>
            <person name="Kusch H."/>
            <person name="LaButti K."/>
            <person name="Lagendijk E.L."/>
            <person name="Lapidus A."/>
            <person name="Levasseur A."/>
            <person name="Lindquist E."/>
            <person name="Lipzen A."/>
            <person name="Logrieco A.F."/>
            <person name="MacCabe A."/>
            <person name="Maekelae M.R."/>
            <person name="Malavazi I."/>
            <person name="Melin P."/>
            <person name="Meyer V."/>
            <person name="Mielnichuk N."/>
            <person name="Miskei M."/>
            <person name="Molnar A.P."/>
            <person name="Mule G."/>
            <person name="Ngan C.Y."/>
            <person name="Orejas M."/>
            <person name="Orosz E."/>
            <person name="Ouedraogo J.P."/>
            <person name="Overkamp K.M."/>
            <person name="Park H.-S."/>
            <person name="Perrone G."/>
            <person name="Piumi F."/>
            <person name="Punt P.J."/>
            <person name="Ram A.F."/>
            <person name="Ramon A."/>
            <person name="Rauscher S."/>
            <person name="Record E."/>
            <person name="Riano-Pachon D.M."/>
            <person name="Robert V."/>
            <person name="Roehrig J."/>
            <person name="Ruller R."/>
            <person name="Salamov A."/>
            <person name="Salih N.S."/>
            <person name="Samson R.A."/>
            <person name="Sandor E."/>
            <person name="Sanguinetti M."/>
            <person name="Schuetze T."/>
            <person name="Sepcic K."/>
            <person name="Shelest E."/>
            <person name="Sherlock G."/>
            <person name="Sophianopoulou V."/>
            <person name="Squina F.M."/>
            <person name="Sun H."/>
            <person name="Susca A."/>
            <person name="Todd R.B."/>
            <person name="Tsang A."/>
            <person name="Unkles S.E."/>
            <person name="van de Wiele N."/>
            <person name="van Rossen-Uffink D."/>
            <person name="Oliveira J.V."/>
            <person name="Vesth T.C."/>
            <person name="Visser J."/>
            <person name="Yu J.-H."/>
            <person name="Zhou M."/>
            <person name="Andersen M.R."/>
            <person name="Archer D.B."/>
            <person name="Baker S.E."/>
            <person name="Benoit I."/>
            <person name="Brakhage A.A."/>
            <person name="Braus G.H."/>
            <person name="Fischer R."/>
            <person name="Frisvad J.C."/>
            <person name="Goldman G.H."/>
            <person name="Houbraken J."/>
            <person name="Oakley B."/>
            <person name="Pocsi I."/>
            <person name="Scazzocchio C."/>
            <person name="Seiboth B."/>
            <person name="vanKuyk P.A."/>
            <person name="Wortman J."/>
            <person name="Dyer P.S."/>
            <person name="Grigoriev I.V."/>
        </authorList>
    </citation>
    <scope>NUCLEOTIDE SEQUENCE [LARGE SCALE GENOMIC DNA]</scope>
    <source>
        <strain evidence="7">DTO 134E9</strain>
    </source>
</reference>
<keyword evidence="2" id="KW-0285">Flavoprotein</keyword>
<protein>
    <recommendedName>
        <fullName evidence="8">FAD/NAD(P)-binding domain-containing protein</fullName>
    </recommendedName>
</protein>
<dbReference type="RefSeq" id="XP_040687941.1">
    <property type="nucleotide sequence ID" value="XM_040835735.1"/>
</dbReference>
<dbReference type="GO" id="GO:0050661">
    <property type="term" value="F:NADP binding"/>
    <property type="evidence" value="ECO:0007669"/>
    <property type="project" value="InterPro"/>
</dbReference>
<dbReference type="Proteomes" id="UP000184383">
    <property type="component" value="Unassembled WGS sequence"/>
</dbReference>
<evidence type="ECO:0008006" key="8">
    <source>
        <dbReference type="Google" id="ProtNLM"/>
    </source>
</evidence>
<proteinExistence type="predicted"/>
<dbReference type="PRINTS" id="PR00411">
    <property type="entry name" value="PNDRDTASEI"/>
</dbReference>
<dbReference type="GO" id="GO:0004499">
    <property type="term" value="F:N,N-dimethylaniline monooxygenase activity"/>
    <property type="evidence" value="ECO:0007669"/>
    <property type="project" value="InterPro"/>
</dbReference>
<accession>A0A1L9RH66</accession>
<dbReference type="PANTHER" id="PTHR43872:SF1">
    <property type="entry name" value="MONOOXYGENASE, PUTATIVE (AFU_ORTHOLOGUE AFUA_8G02570)-RELATED"/>
    <property type="match status" value="1"/>
</dbReference>
<dbReference type="SUPFAM" id="SSF51905">
    <property type="entry name" value="FAD/NAD(P)-binding domain"/>
    <property type="match status" value="2"/>
</dbReference>
<dbReference type="VEuPathDB" id="FungiDB:ASPWEDRAFT_42214"/>
<dbReference type="Pfam" id="PF13450">
    <property type="entry name" value="NAD_binding_8"/>
    <property type="match status" value="1"/>
</dbReference>
<dbReference type="AlphaFoldDB" id="A0A1L9RH66"/>
<keyword evidence="5" id="KW-0503">Monooxygenase</keyword>
<dbReference type="EMBL" id="KV878213">
    <property type="protein sequence ID" value="OJJ34265.1"/>
    <property type="molecule type" value="Genomic_DNA"/>
</dbReference>
<gene>
    <name evidence="6" type="ORF">ASPWEDRAFT_42214</name>
</gene>
<comment type="cofactor">
    <cofactor evidence="1">
        <name>FAD</name>
        <dbReference type="ChEBI" id="CHEBI:57692"/>
    </cofactor>
</comment>
<keyword evidence="4" id="KW-0560">Oxidoreductase</keyword>
<dbReference type="GO" id="GO:0050660">
    <property type="term" value="F:flavin adenine dinucleotide binding"/>
    <property type="evidence" value="ECO:0007669"/>
    <property type="project" value="InterPro"/>
</dbReference>
<dbReference type="PRINTS" id="PR00368">
    <property type="entry name" value="FADPNR"/>
</dbReference>
<dbReference type="STRING" id="1073089.A0A1L9RH66"/>
<evidence type="ECO:0000313" key="6">
    <source>
        <dbReference type="EMBL" id="OJJ34265.1"/>
    </source>
</evidence>